<dbReference type="InterPro" id="IPR011650">
    <property type="entry name" value="Peptidase_M20_dimer"/>
</dbReference>
<dbReference type="Gene3D" id="3.30.70.360">
    <property type="match status" value="1"/>
</dbReference>
<keyword evidence="5" id="KW-1185">Reference proteome</keyword>
<dbReference type="PANTHER" id="PTHR32494:SF5">
    <property type="entry name" value="ALLANTOATE AMIDOHYDROLASE"/>
    <property type="match status" value="1"/>
</dbReference>
<proteinExistence type="inferred from homology"/>
<dbReference type="CDD" id="cd03884">
    <property type="entry name" value="M20_bAS"/>
    <property type="match status" value="1"/>
</dbReference>
<comment type="similarity">
    <text evidence="1">Belongs to the peptidase M20 family.</text>
</comment>
<dbReference type="Gene3D" id="3.40.630.10">
    <property type="entry name" value="Zn peptidases"/>
    <property type="match status" value="1"/>
</dbReference>
<feature type="domain" description="Peptidase M20 dimerisation" evidence="3">
    <location>
        <begin position="210"/>
        <end position="303"/>
    </location>
</feature>
<dbReference type="Pfam" id="PF01546">
    <property type="entry name" value="Peptidase_M20"/>
    <property type="match status" value="1"/>
</dbReference>
<dbReference type="Pfam" id="PF07687">
    <property type="entry name" value="M20_dimer"/>
    <property type="match status" value="1"/>
</dbReference>
<gene>
    <name evidence="4" type="ORF">SM116_12940</name>
</gene>
<evidence type="ECO:0000256" key="2">
    <source>
        <dbReference type="ARBA" id="ARBA00022801"/>
    </source>
</evidence>
<dbReference type="RefSeq" id="WP_320941391.1">
    <property type="nucleotide sequence ID" value="NZ_BAABEU010000006.1"/>
</dbReference>
<dbReference type="SUPFAM" id="SSF53187">
    <property type="entry name" value="Zn-dependent exopeptidases"/>
    <property type="match status" value="1"/>
</dbReference>
<reference evidence="4 5" key="1">
    <citation type="submission" date="2023-11" db="EMBL/GenBank/DDBJ databases">
        <title>Genome sequence of Microbacterium rhizosphaerae KACC 19337.</title>
        <authorList>
            <person name="Choi H."/>
            <person name="Kim S."/>
            <person name="Kim Y."/>
            <person name="Kwon S.-W."/>
            <person name="Heo J."/>
        </authorList>
    </citation>
    <scope>NUCLEOTIDE SEQUENCE [LARGE SCALE GENOMIC DNA]</scope>
    <source>
        <strain evidence="4 5">KACC 19337</strain>
    </source>
</reference>
<protein>
    <submittedName>
        <fullName evidence="4">Allantoate amidohydrolase</fullName>
    </submittedName>
</protein>
<dbReference type="EMBL" id="CP139368">
    <property type="protein sequence ID" value="WPR88672.1"/>
    <property type="molecule type" value="Genomic_DNA"/>
</dbReference>
<sequence>MGVRARLDEIGDIGRDPVRGGYSRHLLDDADLALRDWFRRSAESLGLFVEQDGNANLWAWWGEPGMDAVATGSHLDSVPGGGAYDGPLGVASALEAVARLQAEGFRPTRPIAVVVFAEEEGSRFGLPCLGSRLMVGASDPADVRARADREGVTFDQAWTAAGLDPSTIGPDPERLGRLGAFIELHVEQGVDLEDRGMPLATASAIIPHGRWRLTVDGEGNHAGTTPMVARHDPIVALAEVVLAARDTAVAAGRGARATVGRLAVTPNGTNVIASRAEAWLDIRAGADDDVRTLLADTLARAEELVAAEGCTLTVAEESFSSIVAFDAGLTERIGGILGGVPAIPTGAGHDAGILAPSVPTAMIFVRNPTGVSHAPGEGARDEDCEAGAAALADTLRELAS</sequence>
<dbReference type="NCBIfam" id="NF006770">
    <property type="entry name" value="PRK09290.1-4"/>
    <property type="match status" value="1"/>
</dbReference>
<dbReference type="InterPro" id="IPR010158">
    <property type="entry name" value="Amidase_Cbmase"/>
</dbReference>
<evidence type="ECO:0000313" key="5">
    <source>
        <dbReference type="Proteomes" id="UP001323798"/>
    </source>
</evidence>
<evidence type="ECO:0000256" key="1">
    <source>
        <dbReference type="ARBA" id="ARBA00006153"/>
    </source>
</evidence>
<dbReference type="PIRSF" id="PIRSF001235">
    <property type="entry name" value="Amidase_carbamoylase"/>
    <property type="match status" value="1"/>
</dbReference>
<organism evidence="4 5">
    <name type="scientific">Microbacterium rhizosphaerae</name>
    <dbReference type="NCBI Taxonomy" id="1678237"/>
    <lineage>
        <taxon>Bacteria</taxon>
        <taxon>Bacillati</taxon>
        <taxon>Actinomycetota</taxon>
        <taxon>Actinomycetes</taxon>
        <taxon>Micrococcales</taxon>
        <taxon>Microbacteriaceae</taxon>
        <taxon>Microbacterium</taxon>
    </lineage>
</organism>
<keyword evidence="2" id="KW-0378">Hydrolase</keyword>
<evidence type="ECO:0000313" key="4">
    <source>
        <dbReference type="EMBL" id="WPR88672.1"/>
    </source>
</evidence>
<dbReference type="SUPFAM" id="SSF55031">
    <property type="entry name" value="Bacterial exopeptidase dimerisation domain"/>
    <property type="match status" value="1"/>
</dbReference>
<evidence type="ECO:0000259" key="3">
    <source>
        <dbReference type="Pfam" id="PF07687"/>
    </source>
</evidence>
<dbReference type="InterPro" id="IPR002933">
    <property type="entry name" value="Peptidase_M20"/>
</dbReference>
<dbReference type="PANTHER" id="PTHR32494">
    <property type="entry name" value="ALLANTOATE DEIMINASE-RELATED"/>
    <property type="match status" value="1"/>
</dbReference>
<accession>A0ABZ0SN30</accession>
<name>A0ABZ0SN30_9MICO</name>
<dbReference type="Proteomes" id="UP001323798">
    <property type="component" value="Chromosome"/>
</dbReference>
<dbReference type="NCBIfam" id="TIGR01879">
    <property type="entry name" value="hydantase"/>
    <property type="match status" value="1"/>
</dbReference>
<dbReference type="InterPro" id="IPR036264">
    <property type="entry name" value="Bact_exopeptidase_dim_dom"/>
</dbReference>